<keyword evidence="1" id="KW-0808">Transferase</keyword>
<reference evidence="1 2" key="1">
    <citation type="journal article" date="2018" name="Mol. Plant">
        <title>The genome of Artemisia annua provides insight into the evolution of Asteraceae family and artemisinin biosynthesis.</title>
        <authorList>
            <person name="Shen Q."/>
            <person name="Zhang L."/>
            <person name="Liao Z."/>
            <person name="Wang S."/>
            <person name="Yan T."/>
            <person name="Shi P."/>
            <person name="Liu M."/>
            <person name="Fu X."/>
            <person name="Pan Q."/>
            <person name="Wang Y."/>
            <person name="Lv Z."/>
            <person name="Lu X."/>
            <person name="Zhang F."/>
            <person name="Jiang W."/>
            <person name="Ma Y."/>
            <person name="Chen M."/>
            <person name="Hao X."/>
            <person name="Li L."/>
            <person name="Tang Y."/>
            <person name="Lv G."/>
            <person name="Zhou Y."/>
            <person name="Sun X."/>
            <person name="Brodelius P.E."/>
            <person name="Rose J.K.C."/>
            <person name="Tang K."/>
        </authorList>
    </citation>
    <scope>NUCLEOTIDE SEQUENCE [LARGE SCALE GENOMIC DNA]</scope>
    <source>
        <strain evidence="2">cv. Huhao1</strain>
        <tissue evidence="1">Leaf</tissue>
    </source>
</reference>
<dbReference type="PANTHER" id="PTHR36617:SF16">
    <property type="entry name" value="OS04G0516500 PROTEIN"/>
    <property type="match status" value="1"/>
</dbReference>
<comment type="caution">
    <text evidence="1">The sequence shown here is derived from an EMBL/GenBank/DDBJ whole genome shotgun (WGS) entry which is preliminary data.</text>
</comment>
<keyword evidence="1" id="KW-0548">Nucleotidyltransferase</keyword>
<gene>
    <name evidence="1" type="ORF">CTI12_AA622740</name>
</gene>
<dbReference type="AlphaFoldDB" id="A0A2U1KBB9"/>
<dbReference type="EMBL" id="PKPP01024017">
    <property type="protein sequence ID" value="PWA34062.1"/>
    <property type="molecule type" value="Genomic_DNA"/>
</dbReference>
<dbReference type="PANTHER" id="PTHR36617">
    <property type="entry name" value="PROTEIN, PUTATIVE-RELATED"/>
    <property type="match status" value="1"/>
</dbReference>
<sequence length="133" mass="15879">MRKRIGNGRNTQFWSDLWVGDQTLKERFPRVFVLERIKDCSIADRWCDDNWNWNWIRNMNTEGRTGQQFIDLLCVIEGIDWSENEDVWRWELDQQGIFSVACTRIHVDNLLLHSGELLTRWNNLVSIKVNILG</sequence>
<proteinExistence type="predicted"/>
<dbReference type="OrthoDB" id="10602986at2759"/>
<organism evidence="1 2">
    <name type="scientific">Artemisia annua</name>
    <name type="common">Sweet wormwood</name>
    <dbReference type="NCBI Taxonomy" id="35608"/>
    <lineage>
        <taxon>Eukaryota</taxon>
        <taxon>Viridiplantae</taxon>
        <taxon>Streptophyta</taxon>
        <taxon>Embryophyta</taxon>
        <taxon>Tracheophyta</taxon>
        <taxon>Spermatophyta</taxon>
        <taxon>Magnoliopsida</taxon>
        <taxon>eudicotyledons</taxon>
        <taxon>Gunneridae</taxon>
        <taxon>Pentapetalae</taxon>
        <taxon>asterids</taxon>
        <taxon>campanulids</taxon>
        <taxon>Asterales</taxon>
        <taxon>Asteraceae</taxon>
        <taxon>Asteroideae</taxon>
        <taxon>Anthemideae</taxon>
        <taxon>Artemisiinae</taxon>
        <taxon>Artemisia</taxon>
    </lineage>
</organism>
<keyword evidence="2" id="KW-1185">Reference proteome</keyword>
<evidence type="ECO:0000313" key="1">
    <source>
        <dbReference type="EMBL" id="PWA34062.1"/>
    </source>
</evidence>
<dbReference type="GO" id="GO:0003964">
    <property type="term" value="F:RNA-directed DNA polymerase activity"/>
    <property type="evidence" value="ECO:0007669"/>
    <property type="project" value="UniProtKB-KW"/>
</dbReference>
<protein>
    <submittedName>
        <fullName evidence="1">RNA-directed DNA polymerase, eukaryota</fullName>
    </submittedName>
</protein>
<name>A0A2U1KBB9_ARTAN</name>
<dbReference type="Proteomes" id="UP000245207">
    <property type="component" value="Unassembled WGS sequence"/>
</dbReference>
<keyword evidence="1" id="KW-0695">RNA-directed DNA polymerase</keyword>
<evidence type="ECO:0000313" key="2">
    <source>
        <dbReference type="Proteomes" id="UP000245207"/>
    </source>
</evidence>
<accession>A0A2U1KBB9</accession>